<sequence>MKQNSDNLNPSQDYYQKSNLYLDSWFKVTLIDYEELVNNHRFLQIIDSLGSDTIKLLDIGCGTGFFPDLLDKKIDSELKLSSDLLDVSDYCLNQCSSVFNQLKHFQANQRLLSSTETIETAIPKSSYYDLIWAIHSFYTVNINKIQDILQHIKTLLKPSGIFLMYQASSDSCYNQLYNFYIENYEQPNNSQRFITAEDIQKALDVIQVKYDVINFYYNHEIDCKDRDLLEVYLKKCILNSSVDVLSLFQEKIVEYLKPETNQFSFKQKTKLISFKKP</sequence>
<dbReference type="OrthoDB" id="9808480at2"/>
<reference evidence="2" key="1">
    <citation type="submission" date="2016-10" db="EMBL/GenBank/DDBJ databases">
        <title>Comparative genomics uncovers the prolific and rare metabolic potential of the cyanobacterial genus Moorea.</title>
        <authorList>
            <person name="Leao T."/>
            <person name="Castelao G."/>
            <person name="Korobeynikov A."/>
            <person name="Monroe E.A."/>
            <person name="Podell S."/>
            <person name="Glukhov E."/>
            <person name="Allen E."/>
            <person name="Gerwick W.H."/>
            <person name="Gerwick L."/>
        </authorList>
    </citation>
    <scope>NUCLEOTIDE SEQUENCE [LARGE SCALE GENOMIC DNA]</scope>
    <source>
        <strain evidence="2">PAL-8-15-08-1</strain>
    </source>
</reference>
<dbReference type="RefSeq" id="WP_070395740.1">
    <property type="nucleotide sequence ID" value="NZ_CP017599.1"/>
</dbReference>
<evidence type="ECO:0000313" key="2">
    <source>
        <dbReference type="Proteomes" id="UP000177870"/>
    </source>
</evidence>
<organism evidence="1 2">
    <name type="scientific">Moorena producens PAL-8-15-08-1</name>
    <dbReference type="NCBI Taxonomy" id="1458985"/>
    <lineage>
        <taxon>Bacteria</taxon>
        <taxon>Bacillati</taxon>
        <taxon>Cyanobacteriota</taxon>
        <taxon>Cyanophyceae</taxon>
        <taxon>Coleofasciculales</taxon>
        <taxon>Coleofasciculaceae</taxon>
        <taxon>Moorena</taxon>
    </lineage>
</organism>
<dbReference type="KEGG" id="mpro:BJP34_31465"/>
<protein>
    <submittedName>
        <fullName evidence="1">Uncharacterized protein</fullName>
    </submittedName>
</protein>
<proteinExistence type="predicted"/>
<dbReference type="EMBL" id="CP017599">
    <property type="protein sequence ID" value="AOX03359.1"/>
    <property type="molecule type" value="Genomic_DNA"/>
</dbReference>
<dbReference type="SUPFAM" id="SSF53335">
    <property type="entry name" value="S-adenosyl-L-methionine-dependent methyltransferases"/>
    <property type="match status" value="1"/>
</dbReference>
<name>A0A1D8U0B9_9CYAN</name>
<dbReference type="AlphaFoldDB" id="A0A1D8U0B9"/>
<evidence type="ECO:0000313" key="1">
    <source>
        <dbReference type="EMBL" id="AOX03359.1"/>
    </source>
</evidence>
<dbReference type="Proteomes" id="UP000177870">
    <property type="component" value="Chromosome"/>
</dbReference>
<dbReference type="Pfam" id="PF13489">
    <property type="entry name" value="Methyltransf_23"/>
    <property type="match status" value="1"/>
</dbReference>
<accession>A0A1D8U0B9</accession>
<dbReference type="CDD" id="cd02440">
    <property type="entry name" value="AdoMet_MTases"/>
    <property type="match status" value="1"/>
</dbReference>
<dbReference type="InterPro" id="IPR029063">
    <property type="entry name" value="SAM-dependent_MTases_sf"/>
</dbReference>
<gene>
    <name evidence="1" type="ORF">BJP34_31465</name>
</gene>
<dbReference type="Gene3D" id="3.40.50.150">
    <property type="entry name" value="Vaccinia Virus protein VP39"/>
    <property type="match status" value="1"/>
</dbReference>